<dbReference type="Proteomes" id="UP000609726">
    <property type="component" value="Unassembled WGS sequence"/>
</dbReference>
<keyword evidence="2" id="KW-1185">Reference proteome</keyword>
<dbReference type="NCBIfam" id="NF045895">
    <property type="entry name" value="tail_region"/>
    <property type="match status" value="1"/>
</dbReference>
<dbReference type="RefSeq" id="WP_166874481.1">
    <property type="nucleotide sequence ID" value="NZ_WHJH01000010.1"/>
</dbReference>
<gene>
    <name evidence="1" type="ORF">F2P45_11515</name>
</gene>
<sequence length="60" mass="7095">MITIEHLEVQFDVAGDDDEAVFARYFSRYINQWARADQQQKELKERLRKDQQLGDDGSYG</sequence>
<evidence type="ECO:0000313" key="2">
    <source>
        <dbReference type="Proteomes" id="UP000609726"/>
    </source>
</evidence>
<protein>
    <submittedName>
        <fullName evidence="1">Uncharacterized protein</fullName>
    </submittedName>
</protein>
<evidence type="ECO:0000313" key="1">
    <source>
        <dbReference type="EMBL" id="NHZ89636.1"/>
    </source>
</evidence>
<proteinExistence type="predicted"/>
<organism evidence="1 2">
    <name type="scientific">Massilia mucilaginosa</name>
    <dbReference type="NCBI Taxonomy" id="2609282"/>
    <lineage>
        <taxon>Bacteria</taxon>
        <taxon>Pseudomonadati</taxon>
        <taxon>Pseudomonadota</taxon>
        <taxon>Betaproteobacteria</taxon>
        <taxon>Burkholderiales</taxon>
        <taxon>Oxalobacteraceae</taxon>
        <taxon>Telluria group</taxon>
        <taxon>Massilia</taxon>
    </lineage>
</organism>
<reference evidence="1 2" key="1">
    <citation type="submission" date="2019-10" db="EMBL/GenBank/DDBJ databases">
        <title>Taxonomy of Antarctic Massilia spp.: description of Massilia rubra sp. nov., Massilia aquatica sp. nov., Massilia mucilaginosa sp. nov., Massilia frigida sp. nov. isolated from streams, lakes and regoliths.</title>
        <authorList>
            <person name="Holochova P."/>
            <person name="Sedlacek I."/>
            <person name="Kralova S."/>
            <person name="Maslanova I."/>
            <person name="Busse H.-J."/>
            <person name="Stankova E."/>
            <person name="Vrbovska V."/>
            <person name="Kovarovic V."/>
            <person name="Bartak M."/>
            <person name="Svec P."/>
            <person name="Pantucek R."/>
        </authorList>
    </citation>
    <scope>NUCLEOTIDE SEQUENCE [LARGE SCALE GENOMIC DNA]</scope>
    <source>
        <strain evidence="1 2">CCM 8733</strain>
    </source>
</reference>
<dbReference type="EMBL" id="WHJH01000010">
    <property type="protein sequence ID" value="NHZ89636.1"/>
    <property type="molecule type" value="Genomic_DNA"/>
</dbReference>
<accession>A0ABX0NS80</accession>
<name>A0ABX0NS80_9BURK</name>
<comment type="caution">
    <text evidence="1">The sequence shown here is derived from an EMBL/GenBank/DDBJ whole genome shotgun (WGS) entry which is preliminary data.</text>
</comment>